<dbReference type="AlphaFoldDB" id="A0A0G3HC80"/>
<reference evidence="3 4" key="1">
    <citation type="journal article" date="2015" name="Genome Announc.">
        <title>Complete Genome Sequence of the Type Strain Corynebacterium testudinoris DSM 44614, Recovered from Necrotic Lesions in the Mouth of a Tortoise.</title>
        <authorList>
            <person name="Ruckert C."/>
            <person name="Kriete M."/>
            <person name="Jaenicke S."/>
            <person name="Winkler A."/>
            <person name="Tauch A."/>
        </authorList>
    </citation>
    <scope>NUCLEOTIDE SEQUENCE [LARGE SCALE GENOMIC DNA]</scope>
    <source>
        <strain evidence="3 4">DSM 44614</strain>
    </source>
</reference>
<keyword evidence="4" id="KW-1185">Reference proteome</keyword>
<feature type="domain" description="GFO/IDH/MocA-like oxidoreductase" evidence="2">
    <location>
        <begin position="138"/>
        <end position="241"/>
    </location>
</feature>
<dbReference type="RefSeq" id="WP_047253694.1">
    <property type="nucleotide sequence ID" value="NZ_CP011545.1"/>
</dbReference>
<organism evidence="3 4">
    <name type="scientific">Corynebacterium testudinoris</name>
    <dbReference type="NCBI Taxonomy" id="136857"/>
    <lineage>
        <taxon>Bacteria</taxon>
        <taxon>Bacillati</taxon>
        <taxon>Actinomycetota</taxon>
        <taxon>Actinomycetes</taxon>
        <taxon>Mycobacteriales</taxon>
        <taxon>Corynebacteriaceae</taxon>
        <taxon>Corynebacterium</taxon>
    </lineage>
</organism>
<evidence type="ECO:0000259" key="2">
    <source>
        <dbReference type="Pfam" id="PF22725"/>
    </source>
</evidence>
<reference evidence="4" key="2">
    <citation type="submission" date="2015-05" db="EMBL/GenBank/DDBJ databases">
        <title>Complete genome sequence of Corynebacterium testudinoris DSM 44614, recovered from necrotic lesions in the mouth of a tortoise.</title>
        <authorList>
            <person name="Ruckert C."/>
            <person name="Albersmeier A."/>
            <person name="Winkler A."/>
            <person name="Tauch A."/>
        </authorList>
    </citation>
    <scope>NUCLEOTIDE SEQUENCE [LARGE SCALE GENOMIC DNA]</scope>
    <source>
        <strain evidence="4">DSM 44614</strain>
    </source>
</reference>
<dbReference type="Gene3D" id="3.40.50.720">
    <property type="entry name" value="NAD(P)-binding Rossmann-like Domain"/>
    <property type="match status" value="1"/>
</dbReference>
<dbReference type="GO" id="GO:0000166">
    <property type="term" value="F:nucleotide binding"/>
    <property type="evidence" value="ECO:0007669"/>
    <property type="project" value="InterPro"/>
</dbReference>
<name>A0A0G3HC80_9CORY</name>
<feature type="domain" description="Gfo/Idh/MocA-like oxidoreductase N-terminal" evidence="1">
    <location>
        <begin position="2"/>
        <end position="117"/>
    </location>
</feature>
<dbReference type="PANTHER" id="PTHR43054:SF1">
    <property type="entry name" value="SCYLLO-INOSITOL 2-DEHYDROGENASE (NADP(+)) IOLU"/>
    <property type="match status" value="1"/>
</dbReference>
<evidence type="ECO:0000259" key="1">
    <source>
        <dbReference type="Pfam" id="PF01408"/>
    </source>
</evidence>
<dbReference type="Pfam" id="PF01408">
    <property type="entry name" value="GFO_IDH_MocA"/>
    <property type="match status" value="1"/>
</dbReference>
<dbReference type="EMBL" id="CP011545">
    <property type="protein sequence ID" value="AKK09553.1"/>
    <property type="molecule type" value="Genomic_DNA"/>
</dbReference>
<dbReference type="InterPro" id="IPR000683">
    <property type="entry name" value="Gfo/Idh/MocA-like_OxRdtase_N"/>
</dbReference>
<dbReference type="PATRIC" id="fig|136857.5.peg.2116"/>
<accession>A0A0G3HC80</accession>
<dbReference type="InterPro" id="IPR055170">
    <property type="entry name" value="GFO_IDH_MocA-like_dom"/>
</dbReference>
<evidence type="ECO:0000313" key="3">
    <source>
        <dbReference type="EMBL" id="AKK09553.1"/>
    </source>
</evidence>
<gene>
    <name evidence="3" type="ORF">CTEST_10670</name>
</gene>
<dbReference type="SUPFAM" id="SSF51735">
    <property type="entry name" value="NAD(P)-binding Rossmann-fold domains"/>
    <property type="match status" value="1"/>
</dbReference>
<dbReference type="InterPro" id="IPR036291">
    <property type="entry name" value="NAD(P)-bd_dom_sf"/>
</dbReference>
<evidence type="ECO:0000313" key="4">
    <source>
        <dbReference type="Proteomes" id="UP000035540"/>
    </source>
</evidence>
<dbReference type="OrthoDB" id="9815825at2"/>
<dbReference type="Proteomes" id="UP000035540">
    <property type="component" value="Chromosome"/>
</dbReference>
<dbReference type="KEGG" id="cted:CTEST_10670"/>
<dbReference type="SUPFAM" id="SSF55347">
    <property type="entry name" value="Glyceraldehyde-3-phosphate dehydrogenase-like, C-terminal domain"/>
    <property type="match status" value="1"/>
</dbReference>
<dbReference type="STRING" id="136857.CTEST_10670"/>
<protein>
    <submittedName>
        <fullName evidence="3">Putative dehydrogenase</fullName>
    </submittedName>
</protein>
<proteinExistence type="predicted"/>
<dbReference type="PANTHER" id="PTHR43054">
    <property type="match status" value="1"/>
</dbReference>
<dbReference type="Pfam" id="PF22725">
    <property type="entry name" value="GFO_IDH_MocA_C3"/>
    <property type="match status" value="1"/>
</dbReference>
<dbReference type="Gene3D" id="3.30.360.10">
    <property type="entry name" value="Dihydrodipicolinate Reductase, domain 2"/>
    <property type="match status" value="1"/>
</dbReference>
<sequence>MKLAVLGAGKIVNEFLPEAKKIPGLELAAIYGRRREVLEPIAEEFDIPRVYTDVDECLADPGIDTVWVAVPNTLHFEFSRAALLAGKNVICEKPFVLESAQLETLAELARERGLILVEAITTVHSESFGYLRDLLPSLGTLKLLSSEYAQYSSRMDAFRAGEPLHPSFDPAHGGGSLMDLGVYAVHVIVGLLGQPKAISYAPNIERGTDTSGVLTLEYPETTAIAVFGKDCDGPNRTILRGLDGYALCSAPPNELSGVVHRRRGEEEQVWEPAPQSHRMIAEFVEFERLIREGDLAARDRLLEHSAIVVGVLEAARRSL</sequence>